<evidence type="ECO:0000313" key="3">
    <source>
        <dbReference type="EMBL" id="NYD20767.1"/>
    </source>
</evidence>
<feature type="transmembrane region" description="Helical" evidence="1">
    <location>
        <begin position="49"/>
        <end position="67"/>
    </location>
</feature>
<keyword evidence="1" id="KW-0812">Transmembrane</keyword>
<feature type="domain" description="Low molecular weight protein antigen 6 PH" evidence="2">
    <location>
        <begin position="69"/>
        <end position="136"/>
    </location>
</feature>
<feature type="transmembrane region" description="Helical" evidence="1">
    <location>
        <begin position="16"/>
        <end position="37"/>
    </location>
</feature>
<comment type="caution">
    <text evidence="3">The sequence shown here is derived from an EMBL/GenBank/DDBJ whole genome shotgun (WGS) entry which is preliminary data.</text>
</comment>
<gene>
    <name evidence="3" type="ORF">BJ968_000307</name>
</gene>
<evidence type="ECO:0000313" key="4">
    <source>
        <dbReference type="Proteomes" id="UP000521922"/>
    </source>
</evidence>
<dbReference type="InterPro" id="IPR019692">
    <property type="entry name" value="CFP-6_PH"/>
</dbReference>
<reference evidence="3 4" key="1">
    <citation type="submission" date="2020-07" db="EMBL/GenBank/DDBJ databases">
        <title>Sequencing the genomes of 1000 actinobacteria strains.</title>
        <authorList>
            <person name="Klenk H.-P."/>
        </authorList>
    </citation>
    <scope>NUCLEOTIDE SEQUENCE [LARGE SCALE GENOMIC DNA]</scope>
    <source>
        <strain evidence="3 4">DSM 7487</strain>
    </source>
</reference>
<protein>
    <recommendedName>
        <fullName evidence="2">Low molecular weight protein antigen 6 PH domain-containing protein</fullName>
    </recommendedName>
</protein>
<sequence>MTRPPERDFRPRRARVVGFAFALGLVVVMVGMSIALTNSPGSGWTGQDTLSAVVFAALCAGILLRLVTVRARVTDDALVVRNVVFTRRVEWDAVVAVRFGGADPWLTLDTDDGENLAVMAVQRADGEHAKAEALRLARLVEERSHR</sequence>
<proteinExistence type="predicted"/>
<keyword evidence="4" id="KW-1185">Reference proteome</keyword>
<dbReference type="Proteomes" id="UP000521922">
    <property type="component" value="Unassembled WGS sequence"/>
</dbReference>
<dbReference type="RefSeq" id="WP_179748608.1">
    <property type="nucleotide sequence ID" value="NZ_BAAAGN010000002.1"/>
</dbReference>
<keyword evidence="1" id="KW-1133">Transmembrane helix</keyword>
<evidence type="ECO:0000259" key="2">
    <source>
        <dbReference type="Pfam" id="PF10756"/>
    </source>
</evidence>
<keyword evidence="1" id="KW-0472">Membrane</keyword>
<evidence type="ECO:0000256" key="1">
    <source>
        <dbReference type="SAM" id="Phobius"/>
    </source>
</evidence>
<name>A0A7Y9AS26_9ACTN</name>
<organism evidence="3 4">
    <name type="scientific">Kineococcus aurantiacus</name>
    <dbReference type="NCBI Taxonomy" id="37633"/>
    <lineage>
        <taxon>Bacteria</taxon>
        <taxon>Bacillati</taxon>
        <taxon>Actinomycetota</taxon>
        <taxon>Actinomycetes</taxon>
        <taxon>Kineosporiales</taxon>
        <taxon>Kineosporiaceae</taxon>
        <taxon>Kineococcus</taxon>
    </lineage>
</organism>
<accession>A0A7Y9AS26</accession>
<dbReference type="EMBL" id="JACCBB010000001">
    <property type="protein sequence ID" value="NYD20767.1"/>
    <property type="molecule type" value="Genomic_DNA"/>
</dbReference>
<dbReference type="Pfam" id="PF10756">
    <property type="entry name" value="bPH_6"/>
    <property type="match status" value="1"/>
</dbReference>
<dbReference type="AlphaFoldDB" id="A0A7Y9AS26"/>